<proteinExistence type="predicted"/>
<gene>
    <name evidence="2" type="ORF">V5G21_04755</name>
</gene>
<dbReference type="RefSeq" id="WP_257006172.1">
    <property type="nucleotide sequence ID" value="NZ_CP144921.1"/>
</dbReference>
<feature type="transmembrane region" description="Helical" evidence="1">
    <location>
        <begin position="6"/>
        <end position="24"/>
    </location>
</feature>
<name>A0ABZ2D1D4_9BACI</name>
<reference evidence="2 3" key="1">
    <citation type="submission" date="2024-01" db="EMBL/GenBank/DDBJ databases">
        <title>Culturomics analysis of mouse respiratory tract.</title>
        <authorList>
            <person name="Phillips A.M."/>
            <person name="Collette N.M."/>
            <person name="Mageeney C.M."/>
            <person name="Sinha A."/>
            <person name="Hern K.E."/>
            <person name="Arkin A.P."/>
            <person name="Williams K.P."/>
            <person name="Branda S."/>
        </authorList>
    </citation>
    <scope>NUCLEOTIDE SEQUENCE [LARGE SCALE GENOMIC DNA]</scope>
    <source>
        <strain evidence="2 3">CP20</strain>
    </source>
</reference>
<sequence>MTTKRWILAAVCYLILVVGGYGLLTGTNPFESTDVHESEHHE</sequence>
<evidence type="ECO:0000313" key="2">
    <source>
        <dbReference type="EMBL" id="WWA31113.1"/>
    </source>
</evidence>
<accession>A0ABZ2D1D4</accession>
<keyword evidence="1" id="KW-0812">Transmembrane</keyword>
<protein>
    <submittedName>
        <fullName evidence="2">Uncharacterized protein</fullName>
    </submittedName>
</protein>
<dbReference type="EMBL" id="CP144921">
    <property type="protein sequence ID" value="WWA31113.1"/>
    <property type="molecule type" value="Genomic_DNA"/>
</dbReference>
<keyword evidence="3" id="KW-1185">Reference proteome</keyword>
<keyword evidence="1" id="KW-1133">Transmembrane helix</keyword>
<keyword evidence="1" id="KW-0472">Membrane</keyword>
<organism evidence="2 3">
    <name type="scientific">Shouchella rhizosphaerae</name>
    <dbReference type="NCBI Taxonomy" id="866786"/>
    <lineage>
        <taxon>Bacteria</taxon>
        <taxon>Bacillati</taxon>
        <taxon>Bacillota</taxon>
        <taxon>Bacilli</taxon>
        <taxon>Bacillales</taxon>
        <taxon>Bacillaceae</taxon>
        <taxon>Shouchella</taxon>
    </lineage>
</organism>
<evidence type="ECO:0000256" key="1">
    <source>
        <dbReference type="SAM" id="Phobius"/>
    </source>
</evidence>
<dbReference type="Proteomes" id="UP001341136">
    <property type="component" value="Chromosome"/>
</dbReference>
<evidence type="ECO:0000313" key="3">
    <source>
        <dbReference type="Proteomes" id="UP001341136"/>
    </source>
</evidence>